<name>A0ABW1C085_9ACTN</name>
<proteinExistence type="predicted"/>
<evidence type="ECO:0000313" key="1">
    <source>
        <dbReference type="EMBL" id="MFC5818316.1"/>
    </source>
</evidence>
<organism evidence="1 2">
    <name type="scientific">Nonomuraea harbinensis</name>
    <dbReference type="NCBI Taxonomy" id="1286938"/>
    <lineage>
        <taxon>Bacteria</taxon>
        <taxon>Bacillati</taxon>
        <taxon>Actinomycetota</taxon>
        <taxon>Actinomycetes</taxon>
        <taxon>Streptosporangiales</taxon>
        <taxon>Streptosporangiaceae</taxon>
        <taxon>Nonomuraea</taxon>
    </lineage>
</organism>
<dbReference type="Proteomes" id="UP001596096">
    <property type="component" value="Unassembled WGS sequence"/>
</dbReference>
<evidence type="ECO:0008006" key="3">
    <source>
        <dbReference type="Google" id="ProtNLM"/>
    </source>
</evidence>
<sequence length="138" mass="14947">MTNPTPNELTEAARAWARGSYALEAAVELLIRHGVWLTHREFRRYAIDYVTATYTRVPYAVIDWQAAHIALNRGCMPCSGSEAAILRIALSLADGLPVELGPAITGLDTTNLAHVLAAIAHASGNRVAWITKEGEGPR</sequence>
<reference evidence="2" key="1">
    <citation type="journal article" date="2019" name="Int. J. Syst. Evol. Microbiol.">
        <title>The Global Catalogue of Microorganisms (GCM) 10K type strain sequencing project: providing services to taxonomists for standard genome sequencing and annotation.</title>
        <authorList>
            <consortium name="The Broad Institute Genomics Platform"/>
            <consortium name="The Broad Institute Genome Sequencing Center for Infectious Disease"/>
            <person name="Wu L."/>
            <person name="Ma J."/>
        </authorList>
    </citation>
    <scope>NUCLEOTIDE SEQUENCE [LARGE SCALE GENOMIC DNA]</scope>
    <source>
        <strain evidence="2">CGMCC 4.7106</strain>
    </source>
</reference>
<comment type="caution">
    <text evidence="1">The sequence shown here is derived from an EMBL/GenBank/DDBJ whole genome shotgun (WGS) entry which is preliminary data.</text>
</comment>
<dbReference type="RefSeq" id="WP_219547094.1">
    <property type="nucleotide sequence ID" value="NZ_JAHKRN010000030.1"/>
</dbReference>
<gene>
    <name evidence="1" type="ORF">ACFPUY_24695</name>
</gene>
<evidence type="ECO:0000313" key="2">
    <source>
        <dbReference type="Proteomes" id="UP001596096"/>
    </source>
</evidence>
<keyword evidence="2" id="KW-1185">Reference proteome</keyword>
<accession>A0ABW1C085</accession>
<protein>
    <recommendedName>
        <fullName evidence="3">Carboxymuconolactone decarboxylase family protein</fullName>
    </recommendedName>
</protein>
<dbReference type="EMBL" id="JBHSNW010000013">
    <property type="protein sequence ID" value="MFC5818316.1"/>
    <property type="molecule type" value="Genomic_DNA"/>
</dbReference>